<dbReference type="InParanoid" id="F6QLP3"/>
<dbReference type="Proteomes" id="UP000008144">
    <property type="component" value="Chromosome 8"/>
</dbReference>
<name>F6QLP3_CIOIN</name>
<reference evidence="7" key="1">
    <citation type="journal article" date="2002" name="Science">
        <title>The draft genome of Ciona intestinalis: insights into chordate and vertebrate origins.</title>
        <authorList>
            <person name="Dehal P."/>
            <person name="Satou Y."/>
            <person name="Campbell R.K."/>
            <person name="Chapman J."/>
            <person name="Degnan B."/>
            <person name="De Tomaso A."/>
            <person name="Davidson B."/>
            <person name="Di Gregorio A."/>
            <person name="Gelpke M."/>
            <person name="Goodstein D.M."/>
            <person name="Harafuji N."/>
            <person name="Hastings K.E."/>
            <person name="Ho I."/>
            <person name="Hotta K."/>
            <person name="Huang W."/>
            <person name="Kawashima T."/>
            <person name="Lemaire P."/>
            <person name="Martinez D."/>
            <person name="Meinertzhagen I.A."/>
            <person name="Necula S."/>
            <person name="Nonaka M."/>
            <person name="Putnam N."/>
            <person name="Rash S."/>
            <person name="Saiga H."/>
            <person name="Satake M."/>
            <person name="Terry A."/>
            <person name="Yamada L."/>
            <person name="Wang H.G."/>
            <person name="Awazu S."/>
            <person name="Azumi K."/>
            <person name="Boore J."/>
            <person name="Branno M."/>
            <person name="Chin-Bow S."/>
            <person name="DeSantis R."/>
            <person name="Doyle S."/>
            <person name="Francino P."/>
            <person name="Keys D.N."/>
            <person name="Haga S."/>
            <person name="Hayashi H."/>
            <person name="Hino K."/>
            <person name="Imai K.S."/>
            <person name="Inaba K."/>
            <person name="Kano S."/>
            <person name="Kobayashi K."/>
            <person name="Kobayashi M."/>
            <person name="Lee B.I."/>
            <person name="Makabe K.W."/>
            <person name="Manohar C."/>
            <person name="Matassi G."/>
            <person name="Medina M."/>
            <person name="Mochizuki Y."/>
            <person name="Mount S."/>
            <person name="Morishita T."/>
            <person name="Miura S."/>
            <person name="Nakayama A."/>
            <person name="Nishizaka S."/>
            <person name="Nomoto H."/>
            <person name="Ohta F."/>
            <person name="Oishi K."/>
            <person name="Rigoutsos I."/>
            <person name="Sano M."/>
            <person name="Sasaki A."/>
            <person name="Sasakura Y."/>
            <person name="Shoguchi E."/>
            <person name="Shin-i T."/>
            <person name="Spagnuolo A."/>
            <person name="Stainier D."/>
            <person name="Suzuki M.M."/>
            <person name="Tassy O."/>
            <person name="Takatori N."/>
            <person name="Tokuoka M."/>
            <person name="Yagi K."/>
            <person name="Yoshizaki F."/>
            <person name="Wada S."/>
            <person name="Zhang C."/>
            <person name="Hyatt P.D."/>
            <person name="Larimer F."/>
            <person name="Detter C."/>
            <person name="Doggett N."/>
            <person name="Glavina T."/>
            <person name="Hawkins T."/>
            <person name="Richardson P."/>
            <person name="Lucas S."/>
            <person name="Kohara Y."/>
            <person name="Levine M."/>
            <person name="Satoh N."/>
            <person name="Rokhsar D.S."/>
        </authorList>
    </citation>
    <scope>NUCLEOTIDE SEQUENCE [LARGE SCALE GENOMIC DNA]</scope>
</reference>
<dbReference type="OrthoDB" id="10040649at2759"/>
<keyword evidence="7" id="KW-1185">Reference proteome</keyword>
<keyword evidence="3" id="KW-0812">Transmembrane</keyword>
<feature type="domain" description="ZP" evidence="5">
    <location>
        <begin position="43"/>
        <end position="306"/>
    </location>
</feature>
<reference evidence="6" key="3">
    <citation type="submission" date="2025-08" db="UniProtKB">
        <authorList>
            <consortium name="Ensembl"/>
        </authorList>
    </citation>
    <scope>IDENTIFICATION</scope>
</reference>
<dbReference type="HOGENOM" id="CLU_686874_0_0_1"/>
<reference evidence="6" key="2">
    <citation type="journal article" date="2008" name="Genome Biol.">
        <title>Improved genome assembly and evidence-based global gene model set for the chordate Ciona intestinalis: new insight into intron and operon populations.</title>
        <authorList>
            <person name="Satou Y."/>
            <person name="Mineta K."/>
            <person name="Ogasawara M."/>
            <person name="Sasakura Y."/>
            <person name="Shoguchi E."/>
            <person name="Ueno K."/>
            <person name="Yamada L."/>
            <person name="Matsumoto J."/>
            <person name="Wasserscheid J."/>
            <person name="Dewar K."/>
            <person name="Wiley G.B."/>
            <person name="Macmil S.L."/>
            <person name="Roe B.A."/>
            <person name="Zeller R.W."/>
            <person name="Hastings K.E."/>
            <person name="Lemaire P."/>
            <person name="Lindquist E."/>
            <person name="Endo T."/>
            <person name="Hotta K."/>
            <person name="Inaba K."/>
        </authorList>
    </citation>
    <scope>NUCLEOTIDE SEQUENCE [LARGE SCALE GENOMIC DNA]</scope>
    <source>
        <strain evidence="6">wild type</strain>
    </source>
</reference>
<dbReference type="KEGG" id="cin:100184863"/>
<dbReference type="RefSeq" id="XP_002126560.1">
    <property type="nucleotide sequence ID" value="XM_002126524.4"/>
</dbReference>
<dbReference type="Ensembl" id="ENSCINT00000013254.3">
    <property type="protein sequence ID" value="ENSCINP00000013254.3"/>
    <property type="gene ID" value="ENSCING00000006433.3"/>
</dbReference>
<dbReference type="InterPro" id="IPR055355">
    <property type="entry name" value="ZP-C"/>
</dbReference>
<dbReference type="GO" id="GO:0009986">
    <property type="term" value="C:cell surface"/>
    <property type="evidence" value="ECO:0000318"/>
    <property type="project" value="GO_Central"/>
</dbReference>
<dbReference type="GeneID" id="100184863"/>
<evidence type="ECO:0000259" key="5">
    <source>
        <dbReference type="PROSITE" id="PS51034"/>
    </source>
</evidence>
<sequence length="401" mass="44092">MLAVGSWLVLMVWLVTTVATTTTNVQGNAFLELPAMDQDANVTCGGLAITVLLRHEYIARNRNWIGDGRFLSLKDRTCRAIMTSDGDAIFSVAGDFSSCGNTVSVTEQLADTGALETTEYKFSNQLVHEAGTGIVSRKINLFKFDCIYSANQRLSALTTSADVHVIKVENINGEMEVFKNITEDAVYNSAPNITSNQTVFIRVSVKQPPAINIPTVNFKFTTVIEKCWTTTTNVNNYTLVENGCPVDQHVDMLANGESLNATFGVQLFQVVVGNATSATVYCAVKLCNKTNENSCVPQCNEKRRKRSTEDEDREIKYFIESSNRVIELKFPIRRNEALPSVQTYTATTAKPAKNEGLSNLNIILLVSLTAGVIIIVATILCLTAILCSKNRRGNPKRMDAF</sequence>
<keyword evidence="3" id="KW-0472">Membrane</keyword>
<protein>
    <submittedName>
        <fullName evidence="6">Zona pellucida-like domain-containing protein 1</fullName>
    </submittedName>
</protein>
<evidence type="ECO:0000256" key="2">
    <source>
        <dbReference type="ARBA" id="ARBA00023157"/>
    </source>
</evidence>
<dbReference type="GeneTree" id="ENSGT00390000005940"/>
<dbReference type="Pfam" id="PF00100">
    <property type="entry name" value="Zona_pellucida"/>
    <property type="match status" value="1"/>
</dbReference>
<dbReference type="PANTHER" id="PTHR14002">
    <property type="entry name" value="ENDOGLIN/TGF-BETA RECEPTOR TYPE III"/>
    <property type="match status" value="1"/>
</dbReference>
<proteinExistence type="predicted"/>
<accession>F6QLP3</accession>
<keyword evidence="1 4" id="KW-0732">Signal</keyword>
<dbReference type="GO" id="GO:0005615">
    <property type="term" value="C:extracellular space"/>
    <property type="evidence" value="ECO:0000318"/>
    <property type="project" value="GO_Central"/>
</dbReference>
<dbReference type="Gene3D" id="2.60.40.3210">
    <property type="entry name" value="Zona pellucida, ZP-N domain"/>
    <property type="match status" value="1"/>
</dbReference>
<feature type="chain" id="PRO_5014089956" evidence="4">
    <location>
        <begin position="20"/>
        <end position="401"/>
    </location>
</feature>
<feature type="signal peptide" evidence="4">
    <location>
        <begin position="1"/>
        <end position="19"/>
    </location>
</feature>
<feature type="transmembrane region" description="Helical" evidence="3">
    <location>
        <begin position="362"/>
        <end position="387"/>
    </location>
</feature>
<evidence type="ECO:0000256" key="3">
    <source>
        <dbReference type="SAM" id="Phobius"/>
    </source>
</evidence>
<dbReference type="PROSITE" id="PS51034">
    <property type="entry name" value="ZP_2"/>
    <property type="match status" value="1"/>
</dbReference>
<dbReference type="AlphaFoldDB" id="F6QLP3"/>
<evidence type="ECO:0000313" key="7">
    <source>
        <dbReference type="Proteomes" id="UP000008144"/>
    </source>
</evidence>
<dbReference type="Gene3D" id="2.60.40.4100">
    <property type="entry name" value="Zona pellucida, ZP-C domain"/>
    <property type="match status" value="1"/>
</dbReference>
<keyword evidence="2" id="KW-1015">Disulfide bond</keyword>
<dbReference type="PANTHER" id="PTHR14002:SF20">
    <property type="entry name" value="ZONA PELLUCIDA-LIKE DOMAIN-CONTAINING PROTEIN 1"/>
    <property type="match status" value="1"/>
</dbReference>
<evidence type="ECO:0000256" key="4">
    <source>
        <dbReference type="SAM" id="SignalP"/>
    </source>
</evidence>
<gene>
    <name evidence="6" type="primary">LOC100184863</name>
</gene>
<organism evidence="6 7">
    <name type="scientific">Ciona intestinalis</name>
    <name type="common">Transparent sea squirt</name>
    <name type="synonym">Ascidia intestinalis</name>
    <dbReference type="NCBI Taxonomy" id="7719"/>
    <lineage>
        <taxon>Eukaryota</taxon>
        <taxon>Metazoa</taxon>
        <taxon>Chordata</taxon>
        <taxon>Tunicata</taxon>
        <taxon>Ascidiacea</taxon>
        <taxon>Phlebobranchia</taxon>
        <taxon>Cionidae</taxon>
        <taxon>Ciona</taxon>
    </lineage>
</organism>
<keyword evidence="3" id="KW-1133">Transmembrane helix</keyword>
<reference evidence="6" key="4">
    <citation type="submission" date="2025-09" db="UniProtKB">
        <authorList>
            <consortium name="Ensembl"/>
        </authorList>
    </citation>
    <scope>IDENTIFICATION</scope>
</reference>
<evidence type="ECO:0000313" key="6">
    <source>
        <dbReference type="Ensembl" id="ENSCINP00000013254.3"/>
    </source>
</evidence>
<evidence type="ECO:0000256" key="1">
    <source>
        <dbReference type="ARBA" id="ARBA00022729"/>
    </source>
</evidence>
<dbReference type="InterPro" id="IPR042235">
    <property type="entry name" value="ZP-C_dom"/>
</dbReference>
<dbReference type="SMART" id="SM00241">
    <property type="entry name" value="ZP"/>
    <property type="match status" value="1"/>
</dbReference>
<accession>A0A1W2W803</accession>
<dbReference type="EMBL" id="EAAA01002677">
    <property type="status" value="NOT_ANNOTATED_CDS"/>
    <property type="molecule type" value="Genomic_DNA"/>
</dbReference>
<dbReference type="InterPro" id="IPR001507">
    <property type="entry name" value="ZP_dom"/>
</dbReference>